<keyword evidence="5" id="KW-1185">Reference proteome</keyword>
<sequence length="424" mass="46705">LPNFDRSTTDLDKLCGVSESRLSLALLQIEAFYVSLILFVSRTWDAVTDPLVGYLVSRSGLTPIGKLMPWVVQLLTHSTVSHVPFFAPSPWFLCLSPDSVLMCLSLSMFLGGDQRDRDSTTAYRMSVEMLAMLVASAIQGQVVAVYNTERAAACQQLDTPAPQTVTQQATRKAFLTSALVIGGLFFLCCLVLFLRVKEQQAPLYSLARVRLSYLTTLKMLVCHIPYQRLVLGLLFAALAFQMSLGNFALFCTHVAGLAAQFQHLLLALLIAATIAVPMWQAILVRVGKKTTIFIGLSLFIPAVTIIACVPNNLPVFVTMCVMLGFSLATMFLLPWSMLPDVVDYFALSNPCCKDLEPAFLLLCLLHFVGYCAGACSHSEDVVTALIVLFAPVPIILLLVGLVFFHLYPINKDRLLQLQRELGRE</sequence>
<feature type="transmembrane region" description="Helical" evidence="3">
    <location>
        <begin position="382"/>
        <end position="407"/>
    </location>
</feature>
<keyword evidence="3" id="KW-1133">Transmembrane helix</keyword>
<dbReference type="PANTHER" id="PTHR11328:SF44">
    <property type="entry name" value="SODIUM-DEPENDENT LYSOPHOSPHATIDYLCHOLINE SYMPORTER 1-B"/>
    <property type="match status" value="1"/>
</dbReference>
<feature type="transmembrane region" description="Helical" evidence="3">
    <location>
        <begin position="358"/>
        <end position="375"/>
    </location>
</feature>
<feature type="transmembrane region" description="Helical" evidence="3">
    <location>
        <begin position="290"/>
        <end position="309"/>
    </location>
</feature>
<feature type="transmembrane region" description="Helical" evidence="3">
    <location>
        <begin position="264"/>
        <end position="284"/>
    </location>
</feature>
<comment type="subcellular location">
    <subcellularLocation>
        <location evidence="1">Membrane</location>
        <topology evidence="1">Multi-pass membrane protein</topology>
    </subcellularLocation>
</comment>
<evidence type="ECO:0000256" key="2">
    <source>
        <dbReference type="ARBA" id="ARBA00008335"/>
    </source>
</evidence>
<feature type="transmembrane region" description="Helical" evidence="3">
    <location>
        <begin position="316"/>
        <end position="338"/>
    </location>
</feature>
<dbReference type="Proteomes" id="UP000694395">
    <property type="component" value="Chromosome 9"/>
</dbReference>
<reference evidence="4" key="3">
    <citation type="submission" date="2025-09" db="UniProtKB">
        <authorList>
            <consortium name="Ensembl"/>
        </authorList>
    </citation>
    <scope>IDENTIFICATION</scope>
</reference>
<dbReference type="Pfam" id="PF13347">
    <property type="entry name" value="MFS_2"/>
    <property type="match status" value="2"/>
</dbReference>
<proteinExistence type="inferred from homology"/>
<accession>A0A8C7PYI9</accession>
<dbReference type="GO" id="GO:0008643">
    <property type="term" value="P:carbohydrate transport"/>
    <property type="evidence" value="ECO:0007669"/>
    <property type="project" value="InterPro"/>
</dbReference>
<reference evidence="4" key="2">
    <citation type="submission" date="2025-08" db="UniProtKB">
        <authorList>
            <consortium name="Ensembl"/>
        </authorList>
    </citation>
    <scope>IDENTIFICATION</scope>
</reference>
<dbReference type="GO" id="GO:0015293">
    <property type="term" value="F:symporter activity"/>
    <property type="evidence" value="ECO:0007669"/>
    <property type="project" value="InterPro"/>
</dbReference>
<feature type="transmembrane region" description="Helical" evidence="3">
    <location>
        <begin position="232"/>
        <end position="252"/>
    </location>
</feature>
<keyword evidence="3" id="KW-0472">Membrane</keyword>
<evidence type="ECO:0000313" key="5">
    <source>
        <dbReference type="Proteomes" id="UP000694395"/>
    </source>
</evidence>
<dbReference type="InterPro" id="IPR036259">
    <property type="entry name" value="MFS_trans_sf"/>
</dbReference>
<evidence type="ECO:0000256" key="3">
    <source>
        <dbReference type="SAM" id="Phobius"/>
    </source>
</evidence>
<feature type="transmembrane region" description="Helical" evidence="3">
    <location>
        <begin position="173"/>
        <end position="194"/>
    </location>
</feature>
<dbReference type="AlphaFoldDB" id="A0A8C7PYI9"/>
<evidence type="ECO:0000313" key="4">
    <source>
        <dbReference type="Ensembl" id="ENSOMYP00000029109.2"/>
    </source>
</evidence>
<organism evidence="4 5">
    <name type="scientific">Oncorhynchus mykiss</name>
    <name type="common">Rainbow trout</name>
    <name type="synonym">Salmo gairdneri</name>
    <dbReference type="NCBI Taxonomy" id="8022"/>
    <lineage>
        <taxon>Eukaryota</taxon>
        <taxon>Metazoa</taxon>
        <taxon>Chordata</taxon>
        <taxon>Craniata</taxon>
        <taxon>Vertebrata</taxon>
        <taxon>Euteleostomi</taxon>
        <taxon>Actinopterygii</taxon>
        <taxon>Neopterygii</taxon>
        <taxon>Teleostei</taxon>
        <taxon>Protacanthopterygii</taxon>
        <taxon>Salmoniformes</taxon>
        <taxon>Salmonidae</taxon>
        <taxon>Salmoninae</taxon>
        <taxon>Oncorhynchus</taxon>
    </lineage>
</organism>
<evidence type="ECO:0000256" key="1">
    <source>
        <dbReference type="ARBA" id="ARBA00004141"/>
    </source>
</evidence>
<name>A0A8C7PYI9_ONCMY</name>
<dbReference type="PANTHER" id="PTHR11328">
    <property type="entry name" value="MAJOR FACILITATOR SUPERFAMILY DOMAIN-CONTAINING PROTEIN"/>
    <property type="match status" value="1"/>
</dbReference>
<dbReference type="GeneTree" id="ENSGT00390000005318"/>
<comment type="similarity">
    <text evidence="2">Belongs to the major facilitator superfamily.</text>
</comment>
<keyword evidence="3" id="KW-0812">Transmembrane</keyword>
<dbReference type="SUPFAM" id="SSF103473">
    <property type="entry name" value="MFS general substrate transporter"/>
    <property type="match status" value="1"/>
</dbReference>
<protein>
    <submittedName>
        <fullName evidence="4">Major facilitator superfamily domain containing 2a-like 2</fullName>
    </submittedName>
</protein>
<dbReference type="Ensembl" id="ENSOMYT00000031767.2">
    <property type="protein sequence ID" value="ENSOMYP00000029109.2"/>
    <property type="gene ID" value="ENSOMYG00000013641.2"/>
</dbReference>
<dbReference type="InterPro" id="IPR039672">
    <property type="entry name" value="MFS_2"/>
</dbReference>
<reference evidence="4" key="1">
    <citation type="submission" date="2020-07" db="EMBL/GenBank/DDBJ databases">
        <title>A long reads based de novo assembly of the rainbow trout Arlee double haploid line genome.</title>
        <authorList>
            <person name="Gao G."/>
            <person name="Palti Y."/>
        </authorList>
    </citation>
    <scope>NUCLEOTIDE SEQUENCE [LARGE SCALE GENOMIC DNA]</scope>
</reference>
<dbReference type="GO" id="GO:0005886">
    <property type="term" value="C:plasma membrane"/>
    <property type="evidence" value="ECO:0007669"/>
    <property type="project" value="TreeGrafter"/>
</dbReference>